<dbReference type="Proteomes" id="UP000053095">
    <property type="component" value="Unassembled WGS sequence"/>
</dbReference>
<evidence type="ECO:0000313" key="9">
    <source>
        <dbReference type="Proteomes" id="UP000053095"/>
    </source>
</evidence>
<name>A0A6N4SLF8_TALPI</name>
<feature type="transmembrane region" description="Helical" evidence="6">
    <location>
        <begin position="362"/>
        <end position="383"/>
    </location>
</feature>
<dbReference type="GO" id="GO:0022857">
    <property type="term" value="F:transmembrane transporter activity"/>
    <property type="evidence" value="ECO:0007669"/>
    <property type="project" value="InterPro"/>
</dbReference>
<evidence type="ECO:0000313" key="8">
    <source>
        <dbReference type="EMBL" id="GAM40556.1"/>
    </source>
</evidence>
<organism evidence="8 9">
    <name type="scientific">Talaromyces pinophilus</name>
    <name type="common">Penicillium pinophilum</name>
    <dbReference type="NCBI Taxonomy" id="128442"/>
    <lineage>
        <taxon>Eukaryota</taxon>
        <taxon>Fungi</taxon>
        <taxon>Dikarya</taxon>
        <taxon>Ascomycota</taxon>
        <taxon>Pezizomycotina</taxon>
        <taxon>Eurotiomycetes</taxon>
        <taxon>Eurotiomycetidae</taxon>
        <taxon>Eurotiales</taxon>
        <taxon>Trichocomaceae</taxon>
        <taxon>Talaromyces</taxon>
        <taxon>Talaromyces sect. Talaromyces</taxon>
    </lineage>
</organism>
<dbReference type="PANTHER" id="PTHR23501:SF201">
    <property type="entry name" value="MFS AFLATOXIN EFFLUX PUMP"/>
    <property type="match status" value="1"/>
</dbReference>
<feature type="compositionally biased region" description="Basic and acidic residues" evidence="5">
    <location>
        <begin position="23"/>
        <end position="43"/>
    </location>
</feature>
<feature type="domain" description="Major facilitator superfamily (MFS) profile" evidence="7">
    <location>
        <begin position="60"/>
        <end position="546"/>
    </location>
</feature>
<comment type="caution">
    <text evidence="8">The sequence shown here is derived from an EMBL/GenBank/DDBJ whole genome shotgun (WGS) entry which is preliminary data.</text>
</comment>
<feature type="transmembrane region" description="Helical" evidence="6">
    <location>
        <begin position="155"/>
        <end position="175"/>
    </location>
</feature>
<proteinExistence type="predicted"/>
<feature type="compositionally biased region" description="Low complexity" evidence="5">
    <location>
        <begin position="8"/>
        <end position="21"/>
    </location>
</feature>
<feature type="region of interest" description="Disordered" evidence="5">
    <location>
        <begin position="1"/>
        <end position="47"/>
    </location>
</feature>
<dbReference type="PROSITE" id="PS50850">
    <property type="entry name" value="MFS"/>
    <property type="match status" value="1"/>
</dbReference>
<evidence type="ECO:0000259" key="7">
    <source>
        <dbReference type="PROSITE" id="PS50850"/>
    </source>
</evidence>
<feature type="transmembrane region" description="Helical" evidence="6">
    <location>
        <begin position="285"/>
        <end position="305"/>
    </location>
</feature>
<feature type="transmembrane region" description="Helical" evidence="6">
    <location>
        <begin position="182"/>
        <end position="201"/>
    </location>
</feature>
<keyword evidence="2 6" id="KW-0812">Transmembrane</keyword>
<evidence type="ECO:0000256" key="1">
    <source>
        <dbReference type="ARBA" id="ARBA00004141"/>
    </source>
</evidence>
<dbReference type="GO" id="GO:0005886">
    <property type="term" value="C:plasma membrane"/>
    <property type="evidence" value="ECO:0007669"/>
    <property type="project" value="TreeGrafter"/>
</dbReference>
<evidence type="ECO:0000256" key="6">
    <source>
        <dbReference type="SAM" id="Phobius"/>
    </source>
</evidence>
<dbReference type="PANTHER" id="PTHR23501">
    <property type="entry name" value="MAJOR FACILITATOR SUPERFAMILY"/>
    <property type="match status" value="1"/>
</dbReference>
<dbReference type="CDD" id="cd17502">
    <property type="entry name" value="MFS_Azr1_MDR_like"/>
    <property type="match status" value="1"/>
</dbReference>
<feature type="transmembrane region" description="Helical" evidence="6">
    <location>
        <begin position="390"/>
        <end position="410"/>
    </location>
</feature>
<feature type="transmembrane region" description="Helical" evidence="6">
    <location>
        <begin position="326"/>
        <end position="350"/>
    </location>
</feature>
<sequence length="552" mass="59455">MHEKHKIANTTESSINETTTALERPEASPKKIQHDMESSTSEERDYEDTVYPTGLKAASIMISLYLATFLVALDRTIIATAIPQITDEFNSLSDIGWYASSYMMTSCAFQLFYGKLYVFYPTKWVFLSAILLFEVGSAICGAASTSVAFIWGRSIAGFGCSGIFSGGVVVMVHTIPLAKRPLFQGLFGAIFGIASVVGPLIGGAFTTHVTWRWCFYINLPIGAVTVVIIALLLKVPPPEGAGKPLLFQLRQMDPIGTLVFIPGIVCLLLALQWGGSTYQWKDGRIVALLVLAGVLLLAFIAVQLWKGDSATVSPRIIKQRSIAAGFYWALCSGSAMMVIIYFLATWFQAIEAVTAYESGIRLLPFVLSLVAGSIIGGAITWNAGYYTPPLILGTIIMSVGAGLLTTFNVNTSQPKWIGFQFIYGFGLGLGLQVPAMASQTVLSKRDVPIGASLMYFAQWLGGSVFVSVGQNLLSNKLVSGLKDIPGFSTVWVTDTGATNLRDVVPPESLAEVLQVYDTALVKVFDVAVALSCAGILGAVFMEWKSVKAQKGK</sequence>
<evidence type="ECO:0000256" key="3">
    <source>
        <dbReference type="ARBA" id="ARBA00022989"/>
    </source>
</evidence>
<dbReference type="FunFam" id="1.20.1720.10:FF:000012">
    <property type="entry name" value="MFS toxin efflux pump (AflT)"/>
    <property type="match status" value="1"/>
</dbReference>
<dbReference type="InterPro" id="IPR036259">
    <property type="entry name" value="MFS_trans_sf"/>
</dbReference>
<dbReference type="AlphaFoldDB" id="A0A6N4SLF8"/>
<dbReference type="InterPro" id="IPR011701">
    <property type="entry name" value="MFS"/>
</dbReference>
<dbReference type="Pfam" id="PF07690">
    <property type="entry name" value="MFS_1"/>
    <property type="match status" value="1"/>
</dbReference>
<dbReference type="Gene3D" id="1.20.1250.20">
    <property type="entry name" value="MFS general substrate transporter like domains"/>
    <property type="match status" value="1"/>
</dbReference>
<gene>
    <name evidence="8" type="ORF">TCE0_039r12996</name>
</gene>
<dbReference type="EMBL" id="DF933835">
    <property type="protein sequence ID" value="GAM40556.1"/>
    <property type="molecule type" value="Genomic_DNA"/>
</dbReference>
<dbReference type="FunFam" id="1.20.1250.20:FF:000196">
    <property type="entry name" value="MFS toxin efflux pump (AflT)"/>
    <property type="match status" value="1"/>
</dbReference>
<reference evidence="9" key="1">
    <citation type="journal article" date="2015" name="Genome Announc.">
        <title>Draft genome sequence of Talaromyces cellulolyticus strain Y-94, a source of lignocellulosic biomass-degrading enzymes.</title>
        <authorList>
            <person name="Fujii T."/>
            <person name="Koike H."/>
            <person name="Sawayama S."/>
            <person name="Yano S."/>
            <person name="Inoue H."/>
        </authorList>
    </citation>
    <scope>NUCLEOTIDE SEQUENCE [LARGE SCALE GENOMIC DNA]</scope>
    <source>
        <strain evidence="9">Y-94</strain>
    </source>
</reference>
<evidence type="ECO:0000256" key="5">
    <source>
        <dbReference type="SAM" id="MobiDB-lite"/>
    </source>
</evidence>
<keyword evidence="3 6" id="KW-1133">Transmembrane helix</keyword>
<feature type="transmembrane region" description="Helical" evidence="6">
    <location>
        <begin position="125"/>
        <end position="149"/>
    </location>
</feature>
<dbReference type="InterPro" id="IPR020846">
    <property type="entry name" value="MFS_dom"/>
</dbReference>
<evidence type="ECO:0000256" key="4">
    <source>
        <dbReference type="ARBA" id="ARBA00023136"/>
    </source>
</evidence>
<feature type="transmembrane region" description="Helical" evidence="6">
    <location>
        <begin position="254"/>
        <end position="273"/>
    </location>
</feature>
<evidence type="ECO:0000256" key="2">
    <source>
        <dbReference type="ARBA" id="ARBA00022692"/>
    </source>
</evidence>
<feature type="transmembrane region" description="Helical" evidence="6">
    <location>
        <begin position="213"/>
        <end position="233"/>
    </location>
</feature>
<feature type="transmembrane region" description="Helical" evidence="6">
    <location>
        <begin position="449"/>
        <end position="468"/>
    </location>
</feature>
<comment type="subcellular location">
    <subcellularLocation>
        <location evidence="1">Membrane</location>
        <topology evidence="1">Multi-pass membrane protein</topology>
    </subcellularLocation>
</comment>
<keyword evidence="4 6" id="KW-0472">Membrane</keyword>
<feature type="transmembrane region" description="Helical" evidence="6">
    <location>
        <begin position="416"/>
        <end position="437"/>
    </location>
</feature>
<accession>A0A6N4SLF8</accession>
<feature type="transmembrane region" description="Helical" evidence="6">
    <location>
        <begin position="95"/>
        <end position="113"/>
    </location>
</feature>
<protein>
    <recommendedName>
        <fullName evidence="7">Major facilitator superfamily (MFS) profile domain-containing protein</fullName>
    </recommendedName>
</protein>
<feature type="transmembrane region" description="Helical" evidence="6">
    <location>
        <begin position="64"/>
        <end position="83"/>
    </location>
</feature>
<keyword evidence="9" id="KW-1185">Reference proteome</keyword>
<dbReference type="SUPFAM" id="SSF103473">
    <property type="entry name" value="MFS general substrate transporter"/>
    <property type="match status" value="1"/>
</dbReference>
<feature type="transmembrane region" description="Helical" evidence="6">
    <location>
        <begin position="523"/>
        <end position="543"/>
    </location>
</feature>